<evidence type="ECO:0000313" key="1">
    <source>
        <dbReference type="EMBL" id="AJT40587.1"/>
    </source>
</evidence>
<dbReference type="RefSeq" id="WP_045073298.1">
    <property type="nucleotide sequence ID" value="NZ_CP011005.1"/>
</dbReference>
<dbReference type="GO" id="GO:0016301">
    <property type="term" value="F:kinase activity"/>
    <property type="evidence" value="ECO:0007669"/>
    <property type="project" value="UniProtKB-KW"/>
</dbReference>
<dbReference type="HOGENOM" id="CLU_179041_0_0_11"/>
<dbReference type="Pfam" id="PF11248">
    <property type="entry name" value="DUF3046"/>
    <property type="match status" value="1"/>
</dbReference>
<dbReference type="Proteomes" id="UP000061839">
    <property type="component" value="Chromosome"/>
</dbReference>
<dbReference type="EMBL" id="CP011005">
    <property type="protein sequence ID" value="AJT40587.1"/>
    <property type="molecule type" value="Genomic_DNA"/>
</dbReference>
<protein>
    <submittedName>
        <fullName evidence="1">Histidine kinase</fullName>
    </submittedName>
</protein>
<evidence type="ECO:0000313" key="2">
    <source>
        <dbReference type="Proteomes" id="UP000061839"/>
    </source>
</evidence>
<keyword evidence="1" id="KW-0808">Transferase</keyword>
<reference evidence="1 2" key="1">
    <citation type="journal article" date="2015" name="Genome Announc.">
        <title>Complete Genome Sequencing of Protease-Producing Novel Arthrobacter sp. Strain IHBB 11108 Using PacBio Single-Molecule Real-Time Sequencing Technology.</title>
        <authorList>
            <person name="Kiran S."/>
            <person name="Swarnkar M.K."/>
            <person name="Pal M."/>
            <person name="Thakur R."/>
            <person name="Tewari R."/>
            <person name="Singh A.K."/>
            <person name="Gulati A."/>
        </authorList>
    </citation>
    <scope>NUCLEOTIDE SEQUENCE [LARGE SCALE GENOMIC DNA]</scope>
    <source>
        <strain evidence="1 2">IHBB 11108</strain>
    </source>
</reference>
<keyword evidence="2" id="KW-1185">Reference proteome</keyword>
<dbReference type="KEGG" id="ari:UM93_01820"/>
<gene>
    <name evidence="1" type="ORF">UM93_01820</name>
</gene>
<keyword evidence="1" id="KW-0418">Kinase</keyword>
<dbReference type="OrthoDB" id="3215033at2"/>
<sequence>MRLSEFWRLMAEEFGEGYAASLANDMVLDAVGGRTAREALEAGVPPRSVWQALCEAKDVPVERRLGKDIKPSS</sequence>
<dbReference type="InterPro" id="IPR021408">
    <property type="entry name" value="DUF3046"/>
</dbReference>
<dbReference type="PATRIC" id="fig|1618207.4.peg.372"/>
<dbReference type="AlphaFoldDB" id="A0A0D4BVY5"/>
<accession>A0A0D4BVY5</accession>
<name>A0A0D4BVY5_9MICC</name>
<proteinExistence type="predicted"/>
<organism evidence="1 2">
    <name type="scientific">Psychromicrobium lacuslunae</name>
    <dbReference type="NCBI Taxonomy" id="1618207"/>
    <lineage>
        <taxon>Bacteria</taxon>
        <taxon>Bacillati</taxon>
        <taxon>Actinomycetota</taxon>
        <taxon>Actinomycetes</taxon>
        <taxon>Micrococcales</taxon>
        <taxon>Micrococcaceae</taxon>
        <taxon>Psychromicrobium</taxon>
    </lineage>
</organism>
<dbReference type="STRING" id="1618207.UM93_01820"/>